<evidence type="ECO:0008006" key="3">
    <source>
        <dbReference type="Google" id="ProtNLM"/>
    </source>
</evidence>
<dbReference type="EMBL" id="AANZ01000002">
    <property type="protein sequence ID" value="EAQ82171.1"/>
    <property type="molecule type" value="Genomic_DNA"/>
</dbReference>
<sequence>MMKFELRLPVATIRLFVLIGVIACSPPVNAGELFVGAATVSITPDGPVSLTGQRHTRIAKKVESPCTATALAIETRDDDRSIDQVVFVSCDLVAIRGDGGLKNLVLAELGETLEGFSGEKLILNATHTHTAPTLIDGRYKLPETGVMLPKEYREFLVKRLAAIITEAWTKREPAQVAWGLGHAVIAQNRRAVYSDGTAQMYGATNSDKFRGLEGNEDHGVEILYFWNEKDELIATSINVACPSQEVGGRSAVNADFWHPVREALRKKYGEQLMVLAWTGAAGDQVSRLMYRKDAEERMRKLRGIDRLEELARRIVTTWEDVYQVVKADRRDDVLLEHQVKDVLLPYRKVTAQEAEQAAREVEKMTDPKEVWNRRWHGQVVERYETQRKELPNYEMELHAVRLGDVVVVTNDFELFTDFGVQIKARSPALQTFVIQLCGPGSYVPTTRAVAGGGYSAVAQSSVVGPDGAQVLVNETSVLIDSLWRPKQKVTLAAP</sequence>
<evidence type="ECO:0000313" key="1">
    <source>
        <dbReference type="EMBL" id="EAQ82171.1"/>
    </source>
</evidence>
<reference evidence="1 2" key="1">
    <citation type="submission" date="2006-02" db="EMBL/GenBank/DDBJ databases">
        <authorList>
            <person name="Amann R."/>
            <person name="Ferriera S."/>
            <person name="Johnson J."/>
            <person name="Kravitz S."/>
            <person name="Halpern A."/>
            <person name="Remington K."/>
            <person name="Beeson K."/>
            <person name="Tran B."/>
            <person name="Rogers Y.-H."/>
            <person name="Friedman R."/>
            <person name="Venter J.C."/>
        </authorList>
    </citation>
    <scope>NUCLEOTIDE SEQUENCE [LARGE SCALE GENOMIC DNA]</scope>
    <source>
        <strain evidence="1 2">DSM 3645</strain>
    </source>
</reference>
<name>A3ZMJ8_9BACT</name>
<accession>A3ZMJ8</accession>
<protein>
    <recommendedName>
        <fullName evidence="3">Neutral/alkaline non-lysosomal ceramidase N-terminal domain-containing protein</fullName>
    </recommendedName>
</protein>
<organism evidence="1 2">
    <name type="scientific">Blastopirellula marina DSM 3645</name>
    <dbReference type="NCBI Taxonomy" id="314230"/>
    <lineage>
        <taxon>Bacteria</taxon>
        <taxon>Pseudomonadati</taxon>
        <taxon>Planctomycetota</taxon>
        <taxon>Planctomycetia</taxon>
        <taxon>Pirellulales</taxon>
        <taxon>Pirellulaceae</taxon>
        <taxon>Blastopirellula</taxon>
    </lineage>
</organism>
<gene>
    <name evidence="1" type="ORF">DSM3645_00615</name>
</gene>
<evidence type="ECO:0000313" key="2">
    <source>
        <dbReference type="Proteomes" id="UP000004358"/>
    </source>
</evidence>
<dbReference type="STRING" id="314230.DSM3645_00615"/>
<dbReference type="HOGENOM" id="CLU_545980_0_0_0"/>
<dbReference type="AlphaFoldDB" id="A3ZMJ8"/>
<comment type="caution">
    <text evidence="1">The sequence shown here is derived from an EMBL/GenBank/DDBJ whole genome shotgun (WGS) entry which is preliminary data.</text>
</comment>
<proteinExistence type="predicted"/>
<dbReference type="OrthoDB" id="2563594at2"/>
<dbReference type="Proteomes" id="UP000004358">
    <property type="component" value="Unassembled WGS sequence"/>
</dbReference>